<feature type="chain" id="PRO_5005527053" evidence="15">
    <location>
        <begin position="20"/>
        <end position="656"/>
    </location>
</feature>
<evidence type="ECO:0000256" key="13">
    <source>
        <dbReference type="SAM" id="MobiDB-lite"/>
    </source>
</evidence>
<dbReference type="Pfam" id="PF01657">
    <property type="entry name" value="Stress-antifung"/>
    <property type="match status" value="2"/>
</dbReference>
<evidence type="ECO:0000256" key="2">
    <source>
        <dbReference type="ARBA" id="ARBA00022527"/>
    </source>
</evidence>
<dbReference type="AlphaFoldDB" id="A0A0K9NKQ8"/>
<feature type="domain" description="Gnk2-homologous" evidence="17">
    <location>
        <begin position="128"/>
        <end position="237"/>
    </location>
</feature>
<dbReference type="SMART" id="SM00220">
    <property type="entry name" value="S_TKc"/>
    <property type="match status" value="1"/>
</dbReference>
<dbReference type="Pfam" id="PF07714">
    <property type="entry name" value="PK_Tyr_Ser-Thr"/>
    <property type="match status" value="1"/>
</dbReference>
<keyword evidence="10 14" id="KW-1133">Transmembrane helix</keyword>
<dbReference type="SUPFAM" id="SSF56112">
    <property type="entry name" value="Protein kinase-like (PK-like)"/>
    <property type="match status" value="1"/>
</dbReference>
<dbReference type="Gene3D" id="1.10.510.10">
    <property type="entry name" value="Transferase(Phosphotransferase) domain 1"/>
    <property type="match status" value="1"/>
</dbReference>
<evidence type="ECO:0000256" key="14">
    <source>
        <dbReference type="SAM" id="Phobius"/>
    </source>
</evidence>
<evidence type="ECO:0000256" key="1">
    <source>
        <dbReference type="ARBA" id="ARBA00004479"/>
    </source>
</evidence>
<dbReference type="InterPro" id="IPR001245">
    <property type="entry name" value="Ser-Thr/Tyr_kinase_cat_dom"/>
</dbReference>
<dbReference type="GO" id="GO:0005524">
    <property type="term" value="F:ATP binding"/>
    <property type="evidence" value="ECO:0007669"/>
    <property type="project" value="UniProtKB-KW"/>
</dbReference>
<evidence type="ECO:0000256" key="6">
    <source>
        <dbReference type="ARBA" id="ARBA00022737"/>
    </source>
</evidence>
<dbReference type="GO" id="GO:0007165">
    <property type="term" value="P:signal transduction"/>
    <property type="evidence" value="ECO:0000318"/>
    <property type="project" value="GO_Central"/>
</dbReference>
<comment type="caution">
    <text evidence="18">The sequence shown here is derived from an EMBL/GenBank/DDBJ whole genome shotgun (WGS) entry which is preliminary data.</text>
</comment>
<evidence type="ECO:0000256" key="8">
    <source>
        <dbReference type="ARBA" id="ARBA00022777"/>
    </source>
</evidence>
<proteinExistence type="predicted"/>
<evidence type="ECO:0000256" key="3">
    <source>
        <dbReference type="ARBA" id="ARBA00022679"/>
    </source>
</evidence>
<dbReference type="InterPro" id="IPR000719">
    <property type="entry name" value="Prot_kinase_dom"/>
</dbReference>
<dbReference type="Gene3D" id="3.30.430.20">
    <property type="entry name" value="Gnk2 domain, C-X8-C-X2-C motif"/>
    <property type="match status" value="2"/>
</dbReference>
<keyword evidence="8 18" id="KW-0418">Kinase</keyword>
<evidence type="ECO:0000256" key="12">
    <source>
        <dbReference type="ARBA" id="ARBA00023180"/>
    </source>
</evidence>
<evidence type="ECO:0000256" key="7">
    <source>
        <dbReference type="ARBA" id="ARBA00022741"/>
    </source>
</evidence>
<reference evidence="19" key="1">
    <citation type="journal article" date="2016" name="Nature">
        <title>The genome of the seagrass Zostera marina reveals angiosperm adaptation to the sea.</title>
        <authorList>
            <person name="Olsen J.L."/>
            <person name="Rouze P."/>
            <person name="Verhelst B."/>
            <person name="Lin Y.-C."/>
            <person name="Bayer T."/>
            <person name="Collen J."/>
            <person name="Dattolo E."/>
            <person name="De Paoli E."/>
            <person name="Dittami S."/>
            <person name="Maumus F."/>
            <person name="Michel G."/>
            <person name="Kersting A."/>
            <person name="Lauritano C."/>
            <person name="Lohaus R."/>
            <person name="Toepel M."/>
            <person name="Tonon T."/>
            <person name="Vanneste K."/>
            <person name="Amirebrahimi M."/>
            <person name="Brakel J."/>
            <person name="Bostroem C."/>
            <person name="Chovatia M."/>
            <person name="Grimwood J."/>
            <person name="Jenkins J.W."/>
            <person name="Jueterbock A."/>
            <person name="Mraz A."/>
            <person name="Stam W.T."/>
            <person name="Tice H."/>
            <person name="Bornberg-Bauer E."/>
            <person name="Green P.J."/>
            <person name="Pearson G.A."/>
            <person name="Procaccini G."/>
            <person name="Duarte C.M."/>
            <person name="Schmutz J."/>
            <person name="Reusch T.B.H."/>
            <person name="Van de Peer Y."/>
        </authorList>
    </citation>
    <scope>NUCLEOTIDE SEQUENCE [LARGE SCALE GENOMIC DNA]</scope>
    <source>
        <strain evidence="19">cv. Finnish</strain>
    </source>
</reference>
<feature type="transmembrane region" description="Helical" evidence="14">
    <location>
        <begin position="273"/>
        <end position="294"/>
    </location>
</feature>
<dbReference type="InterPro" id="IPR002902">
    <property type="entry name" value="GNK2"/>
</dbReference>
<feature type="domain" description="Gnk2-homologous" evidence="17">
    <location>
        <begin position="19"/>
        <end position="123"/>
    </location>
</feature>
<dbReference type="PANTHER" id="PTHR27002">
    <property type="entry name" value="RECEPTOR-LIKE SERINE/THREONINE-PROTEIN KINASE SD1-8"/>
    <property type="match status" value="1"/>
</dbReference>
<keyword evidence="4 14" id="KW-0812">Transmembrane</keyword>
<feature type="compositionally biased region" description="Polar residues" evidence="13">
    <location>
        <begin position="624"/>
        <end position="656"/>
    </location>
</feature>
<dbReference type="CDD" id="cd23509">
    <property type="entry name" value="Gnk2-like"/>
    <property type="match status" value="2"/>
</dbReference>
<evidence type="ECO:0000256" key="10">
    <source>
        <dbReference type="ARBA" id="ARBA00022989"/>
    </source>
</evidence>
<evidence type="ECO:0000256" key="15">
    <source>
        <dbReference type="SAM" id="SignalP"/>
    </source>
</evidence>
<keyword evidence="9" id="KW-0067">ATP-binding</keyword>
<comment type="subcellular location">
    <subcellularLocation>
        <location evidence="1">Membrane</location>
        <topology evidence="1">Single-pass type I membrane protein</topology>
    </subcellularLocation>
</comment>
<dbReference type="InterPro" id="IPR011009">
    <property type="entry name" value="Kinase-like_dom_sf"/>
</dbReference>
<feature type="region of interest" description="Disordered" evidence="13">
    <location>
        <begin position="623"/>
        <end position="656"/>
    </location>
</feature>
<dbReference type="FunFam" id="1.10.510.10:FF:000590">
    <property type="entry name" value="PR5-like receptor kinase"/>
    <property type="match status" value="1"/>
</dbReference>
<dbReference type="InterPro" id="IPR038408">
    <property type="entry name" value="GNK2_sf"/>
</dbReference>
<dbReference type="PROSITE" id="PS50011">
    <property type="entry name" value="PROTEIN_KINASE_DOM"/>
    <property type="match status" value="1"/>
</dbReference>
<feature type="domain" description="Protein kinase" evidence="16">
    <location>
        <begin position="331"/>
        <end position="606"/>
    </location>
</feature>
<dbReference type="GO" id="GO:0006955">
    <property type="term" value="P:immune response"/>
    <property type="evidence" value="ECO:0000318"/>
    <property type="project" value="GO_Central"/>
</dbReference>
<protein>
    <submittedName>
        <fullName evidence="18">Receptor-like protein kinase, putative,expressed</fullName>
    </submittedName>
</protein>
<dbReference type="FunFam" id="3.30.200.20:FF:000142">
    <property type="entry name" value="Cysteine-rich receptor-like protein kinase 10"/>
    <property type="match status" value="1"/>
</dbReference>
<evidence type="ECO:0000256" key="5">
    <source>
        <dbReference type="ARBA" id="ARBA00022729"/>
    </source>
</evidence>
<dbReference type="InterPro" id="IPR008271">
    <property type="entry name" value="Ser/Thr_kinase_AS"/>
</dbReference>
<feature type="signal peptide" evidence="15">
    <location>
        <begin position="1"/>
        <end position="19"/>
    </location>
</feature>
<dbReference type="PROSITE" id="PS51473">
    <property type="entry name" value="GNK2"/>
    <property type="match status" value="2"/>
</dbReference>
<name>A0A0K9NKQ8_ZOSMR</name>
<organism evidence="18 19">
    <name type="scientific">Zostera marina</name>
    <name type="common">Eelgrass</name>
    <dbReference type="NCBI Taxonomy" id="29655"/>
    <lineage>
        <taxon>Eukaryota</taxon>
        <taxon>Viridiplantae</taxon>
        <taxon>Streptophyta</taxon>
        <taxon>Embryophyta</taxon>
        <taxon>Tracheophyta</taxon>
        <taxon>Spermatophyta</taxon>
        <taxon>Magnoliopsida</taxon>
        <taxon>Liliopsida</taxon>
        <taxon>Zosteraceae</taxon>
        <taxon>Zostera</taxon>
    </lineage>
</organism>
<keyword evidence="19" id="KW-1185">Reference proteome</keyword>
<dbReference type="OrthoDB" id="1731016at2759"/>
<evidence type="ECO:0000259" key="16">
    <source>
        <dbReference type="PROSITE" id="PS50011"/>
    </source>
</evidence>
<keyword evidence="3" id="KW-0808">Transferase</keyword>
<dbReference type="GO" id="GO:0005886">
    <property type="term" value="C:plasma membrane"/>
    <property type="evidence" value="ECO:0000318"/>
    <property type="project" value="GO_Central"/>
</dbReference>
<dbReference type="Gene3D" id="3.30.200.20">
    <property type="entry name" value="Phosphorylase Kinase, domain 1"/>
    <property type="match status" value="1"/>
</dbReference>
<evidence type="ECO:0000256" key="11">
    <source>
        <dbReference type="ARBA" id="ARBA00023136"/>
    </source>
</evidence>
<evidence type="ECO:0000313" key="19">
    <source>
        <dbReference type="Proteomes" id="UP000036987"/>
    </source>
</evidence>
<accession>A0A0K9NKQ8</accession>
<dbReference type="PROSITE" id="PS00108">
    <property type="entry name" value="PROTEIN_KINASE_ST"/>
    <property type="match status" value="1"/>
</dbReference>
<evidence type="ECO:0000256" key="4">
    <source>
        <dbReference type="ARBA" id="ARBA00022692"/>
    </source>
</evidence>
<dbReference type="OMA" id="TECANNI"/>
<keyword evidence="5 15" id="KW-0732">Signal</keyword>
<keyword evidence="7" id="KW-0547">Nucleotide-binding</keyword>
<gene>
    <name evidence="18" type="ORF">ZOSMA_93G00190</name>
</gene>
<dbReference type="GO" id="GO:0004674">
    <property type="term" value="F:protein serine/threonine kinase activity"/>
    <property type="evidence" value="ECO:0000318"/>
    <property type="project" value="GO_Central"/>
</dbReference>
<keyword evidence="6" id="KW-0677">Repeat</keyword>
<evidence type="ECO:0000313" key="18">
    <source>
        <dbReference type="EMBL" id="KMZ56555.1"/>
    </source>
</evidence>
<dbReference type="CDD" id="cd14066">
    <property type="entry name" value="STKc_IRAK"/>
    <property type="match status" value="1"/>
</dbReference>
<evidence type="ECO:0000256" key="9">
    <source>
        <dbReference type="ARBA" id="ARBA00022840"/>
    </source>
</evidence>
<sequence>MNYVVFLFFFCNCFRLIAGDNLKTCKHSGNYTSNSTYHDNLKLVLSSLSNSTSETGYSNVTKGKNGSNQVFGLAMCRGDLVLPKECSPCLTKAASEILTLCPNRKNATVMYDTCFLRYSSIDFFGVPMGFVISNSYVKNSSADLELFLGTRAKLLQNLMFLATNGTFLPPLFSSGQSFISNGTQLYALTQCTRDLTSQSCFDCLQNMIKIVPEYSGSSKGSWYLGESCYLMYDDYLFFTPYRKAIQSSPTLPSSNGTYDRLILSESTKSRNTIIISITAIAAIFLASIILGYFYMLTKKKSNKMAPGIDQIIRPEFRNLEFEQLKQATCNFSDDNKLGQGGFGPVYKGVLEDGQNIAVKRLRKDSSQGIEELKNEVVLLAKLQHRNLVRIIGYCMEDDEMLLVYEYMPNTSLDNYIFDHPSVTLNWNFRLKIIEGICKGILYLHQDSRLMIVHRDLKLSNILLDLNMNPKIADFGLAKLFDEDKTHQTSIQPRGTLGYIAPEYLTFGQFSTRSDIYSFGVMVLEMCTGKKVRSSYTSNNETIGLLSLVWQHWNNNRVVELLDQNIVEPTSTEQKEYILRVFHIALLCVQHVAELRPNASHILHLFRTHSEALPIPSTPAWELQRGSNSNENTNIEGISNQATRNTSPTNLSITIPR</sequence>
<dbReference type="Proteomes" id="UP000036987">
    <property type="component" value="Unassembled WGS sequence"/>
</dbReference>
<evidence type="ECO:0000259" key="17">
    <source>
        <dbReference type="PROSITE" id="PS51473"/>
    </source>
</evidence>
<dbReference type="PANTHER" id="PTHR27002:SF1082">
    <property type="entry name" value="OS06G0693000 PROTEIN"/>
    <property type="match status" value="1"/>
</dbReference>
<keyword evidence="11 14" id="KW-0472">Membrane</keyword>
<dbReference type="EMBL" id="LFYR01002156">
    <property type="protein sequence ID" value="KMZ56555.1"/>
    <property type="molecule type" value="Genomic_DNA"/>
</dbReference>
<keyword evidence="12" id="KW-0325">Glycoprotein</keyword>
<keyword evidence="2" id="KW-0723">Serine/threonine-protein kinase</keyword>
<keyword evidence="18" id="KW-0675">Receptor</keyword>